<evidence type="ECO:0000256" key="2">
    <source>
        <dbReference type="ARBA" id="ARBA00022448"/>
    </source>
</evidence>
<proteinExistence type="predicted"/>
<dbReference type="EMBL" id="MRZV01000120">
    <property type="protein sequence ID" value="PIK58159.1"/>
    <property type="molecule type" value="Genomic_DNA"/>
</dbReference>
<dbReference type="PANTHER" id="PTHR46902:SF1">
    <property type="entry name" value="DOMON DOMAIN-CONTAINING PROTEIN FRRS1L"/>
    <property type="match status" value="1"/>
</dbReference>
<comment type="subcellular location">
    <subcellularLocation>
        <location evidence="1">Membrane</location>
    </subcellularLocation>
</comment>
<accession>A0A2G8LD18</accession>
<evidence type="ECO:0000256" key="5">
    <source>
        <dbReference type="ARBA" id="ARBA00022989"/>
    </source>
</evidence>
<gene>
    <name evidence="10" type="ORF">BSL78_04883</name>
</gene>
<keyword evidence="8" id="KW-0732">Signal</keyword>
<dbReference type="InterPro" id="IPR042789">
    <property type="entry name" value="FRRS1L"/>
</dbReference>
<keyword evidence="6 7" id="KW-0472">Membrane</keyword>
<evidence type="ECO:0000313" key="10">
    <source>
        <dbReference type="EMBL" id="PIK58159.1"/>
    </source>
</evidence>
<dbReference type="OrthoDB" id="2419613at2759"/>
<dbReference type="Gene3D" id="1.20.120.1770">
    <property type="match status" value="1"/>
</dbReference>
<sequence>MKTFTVTILVTYFITSTFSQIINPFSDEGCDVQRSCFRKPTDCNGTSGDTACEMFISWWPTTDGESTNFALFGAAEGYIAVGISRSVGMPDTDVYACTSQSTVKRSYNAAEGKSNAPKELMGVSDISVSIEDSYIKCQFTRLQTLANGDATFFDISGDNEYFSLMSAGNMLAPSGNILFHNVDKESSNEAVSFNKVGNVKVDDTSFKLFKAHGAMMATAWIGFAAPVLDTQGVCTGLVIAHCYEIHRINMLLTFILTCAAFVCIFVAKKGFISLEVAGTTRFVHVQSLVVLLWPLALINVTMAIFSPPRRKYYNWAHRSVGILALTLSAVTMLLGLNINDPFLEKLPPSAFWVSLVLYQFSSWSGFSMKSYPEL</sequence>
<feature type="signal peptide" evidence="8">
    <location>
        <begin position="1"/>
        <end position="19"/>
    </location>
</feature>
<organism evidence="10 11">
    <name type="scientific">Stichopus japonicus</name>
    <name type="common">Sea cucumber</name>
    <dbReference type="NCBI Taxonomy" id="307972"/>
    <lineage>
        <taxon>Eukaryota</taxon>
        <taxon>Metazoa</taxon>
        <taxon>Echinodermata</taxon>
        <taxon>Eleutherozoa</taxon>
        <taxon>Echinozoa</taxon>
        <taxon>Holothuroidea</taxon>
        <taxon>Aspidochirotacea</taxon>
        <taxon>Aspidochirotida</taxon>
        <taxon>Stichopodidae</taxon>
        <taxon>Apostichopus</taxon>
    </lineage>
</organism>
<dbReference type="GO" id="GO:0016020">
    <property type="term" value="C:membrane"/>
    <property type="evidence" value="ECO:0007669"/>
    <property type="project" value="UniProtKB-SubCell"/>
</dbReference>
<reference evidence="10 11" key="1">
    <citation type="journal article" date="2017" name="PLoS Biol.">
        <title>The sea cucumber genome provides insights into morphological evolution and visceral regeneration.</title>
        <authorList>
            <person name="Zhang X."/>
            <person name="Sun L."/>
            <person name="Yuan J."/>
            <person name="Sun Y."/>
            <person name="Gao Y."/>
            <person name="Zhang L."/>
            <person name="Li S."/>
            <person name="Dai H."/>
            <person name="Hamel J.F."/>
            <person name="Liu C."/>
            <person name="Yu Y."/>
            <person name="Liu S."/>
            <person name="Lin W."/>
            <person name="Guo K."/>
            <person name="Jin S."/>
            <person name="Xu P."/>
            <person name="Storey K.B."/>
            <person name="Huan P."/>
            <person name="Zhang T."/>
            <person name="Zhou Y."/>
            <person name="Zhang J."/>
            <person name="Lin C."/>
            <person name="Li X."/>
            <person name="Xing L."/>
            <person name="Huo D."/>
            <person name="Sun M."/>
            <person name="Wang L."/>
            <person name="Mercier A."/>
            <person name="Li F."/>
            <person name="Yang H."/>
            <person name="Xiang J."/>
        </authorList>
    </citation>
    <scope>NUCLEOTIDE SEQUENCE [LARGE SCALE GENOMIC DNA]</scope>
    <source>
        <strain evidence="10">Shaxun</strain>
        <tissue evidence="10">Muscle</tissue>
    </source>
</reference>
<feature type="domain" description="DOMON" evidence="9">
    <location>
        <begin position="52"/>
        <end position="168"/>
    </location>
</feature>
<evidence type="ECO:0000256" key="1">
    <source>
        <dbReference type="ARBA" id="ARBA00004370"/>
    </source>
</evidence>
<dbReference type="InterPro" id="IPR005018">
    <property type="entry name" value="DOMON_domain"/>
</dbReference>
<keyword evidence="2" id="KW-0813">Transport</keyword>
<evidence type="ECO:0000259" key="9">
    <source>
        <dbReference type="PROSITE" id="PS50836"/>
    </source>
</evidence>
<evidence type="ECO:0000256" key="6">
    <source>
        <dbReference type="ARBA" id="ARBA00023136"/>
    </source>
</evidence>
<evidence type="ECO:0000256" key="8">
    <source>
        <dbReference type="SAM" id="SignalP"/>
    </source>
</evidence>
<keyword evidence="3 7" id="KW-0812">Transmembrane</keyword>
<dbReference type="SMART" id="SM00665">
    <property type="entry name" value="B561"/>
    <property type="match status" value="1"/>
</dbReference>
<evidence type="ECO:0000313" key="11">
    <source>
        <dbReference type="Proteomes" id="UP000230750"/>
    </source>
</evidence>
<dbReference type="GO" id="GO:0099072">
    <property type="term" value="P:regulation of postsynaptic membrane neurotransmitter receptor levels"/>
    <property type="evidence" value="ECO:0007669"/>
    <property type="project" value="TreeGrafter"/>
</dbReference>
<keyword evidence="5 7" id="KW-1133">Transmembrane helix</keyword>
<name>A0A2G8LD18_STIJA</name>
<comment type="caution">
    <text evidence="10">The sequence shown here is derived from an EMBL/GenBank/DDBJ whole genome shotgun (WGS) entry which is preliminary data.</text>
</comment>
<feature type="chain" id="PRO_5013916650" evidence="8">
    <location>
        <begin position="20"/>
        <end position="374"/>
    </location>
</feature>
<feature type="transmembrane region" description="Helical" evidence="7">
    <location>
        <begin position="248"/>
        <end position="267"/>
    </location>
</feature>
<dbReference type="PANTHER" id="PTHR46902">
    <property type="entry name" value="DOMON DOMAIN-CONTAINING PROTEIN FRRS1L"/>
    <property type="match status" value="1"/>
</dbReference>
<dbReference type="PROSITE" id="PS50836">
    <property type="entry name" value="DOMON"/>
    <property type="match status" value="1"/>
</dbReference>
<protein>
    <submittedName>
        <fullName evidence="10">Putative ferric-chelate reductase 1 isoform X2</fullName>
    </submittedName>
</protein>
<feature type="transmembrane region" description="Helical" evidence="7">
    <location>
        <begin position="319"/>
        <end position="338"/>
    </location>
</feature>
<keyword evidence="11" id="KW-1185">Reference proteome</keyword>
<dbReference type="STRING" id="307972.A0A2G8LD18"/>
<evidence type="ECO:0000256" key="7">
    <source>
        <dbReference type="SAM" id="Phobius"/>
    </source>
</evidence>
<dbReference type="CDD" id="cd08760">
    <property type="entry name" value="Cyt_b561_FRRS1_like"/>
    <property type="match status" value="1"/>
</dbReference>
<evidence type="ECO:0000256" key="4">
    <source>
        <dbReference type="ARBA" id="ARBA00022982"/>
    </source>
</evidence>
<dbReference type="InterPro" id="IPR006593">
    <property type="entry name" value="Cyt_b561/ferric_Rdtase_TM"/>
</dbReference>
<evidence type="ECO:0000256" key="3">
    <source>
        <dbReference type="ARBA" id="ARBA00022692"/>
    </source>
</evidence>
<dbReference type="GO" id="GO:1900449">
    <property type="term" value="P:regulation of glutamate receptor signaling pathway"/>
    <property type="evidence" value="ECO:0007669"/>
    <property type="project" value="InterPro"/>
</dbReference>
<keyword evidence="4" id="KW-0249">Electron transport</keyword>
<dbReference type="Proteomes" id="UP000230750">
    <property type="component" value="Unassembled WGS sequence"/>
</dbReference>
<dbReference type="AlphaFoldDB" id="A0A2G8LD18"/>
<feature type="transmembrane region" description="Helical" evidence="7">
    <location>
        <begin position="288"/>
        <end position="307"/>
    </location>
</feature>
<dbReference type="Pfam" id="PF03351">
    <property type="entry name" value="DOMON"/>
    <property type="match status" value="1"/>
</dbReference>